<name>A0AAV2IK99_LYMST</name>
<sequence length="2068" mass="232989">MDEELDELYSDVFQIPGGVSVKSQVSPKKRKNLSNGVRISHGFDECSVDIYSDLSMDSVIHTEKNYKTSPLKLKPFCTLNKPEGNGELEKNIECLDLYTELLTSELTEKEKTNHRVRELEKVNQELLEENKMLKQLKEQLSKNISSLFLTAKKEMEKKEAEITKLKKIIEEHVTAQQRDSTPNATFKSTKVNAENNDRKYISSDRCKTSSIPDNKPDLAVTREAIFSARRSPLKHEGNKNKISLISADKSHRDSDKVKVQTFPPKEAKGVERNDSDHSNTDLRLMLKSRQQESPGIFPQNKQKEEETSRKIILQHNRSKEDEPKAVKMPGSECLIRRPSHKQNNEGITPTKEILAASKKQLESVSPSTKKRRLSVSDKKPHSEIRDRLQQEINQSYSLAACKGVAARRKLKDSSSNDVSKDASTHHFASPGKLKSIDRLQQFSSDKKNPEMVVKAKEGSGLNSKFHGSSLEVPNVKVSNFDKKTSEKNCVAPRPQVKLNRGSELTVNHNNFSYNTKITPSLTNSLNLQTHSLNCVGNSSKSSPKYSDQNLKSANQKVSTPLKKSCNTATTRKNEMVSADHESNSVTQPFSLLKEDISNPAKDLALTNQTWSFEHVACSSSDKKGFHTKDSIHAAPQNKTIRAFPIVEMTVTPTAAKSPSLSSSFVDIESISDEQDEIETNRNDNKSHSIEARHGNRVHCNNFHMNNDASKLLPEKHATNIEIDLVSINDEDTDDSETDLDPKNLFEPKPDRSEKMYKAIAKSDNSNDSDKTSIGSSAASTDTDKQSSNDELTSSNQHAVPKIECSLASSPTRYVTSITCTSNLILLGDEETTCTTFISPSKPHLLPSEFYPPGVRGQVSDKSFHVRHIRGQPEVIHKSNNGSPKNEELKQSRVPHSEDMVVEENSTCKKQLPTSTDEPSPLINAENKTTKIINGDHLKNIGELQYSQDSIHEVTAIISTGNFEGLKTLEAKTDDLESSGCDRQLWMNAVQKTFQKVFQNELQSFKDGNVIYSKPLRKFNSNRYELYKKRLNLLRKAKPASLPRKVLLMKQPILKGQQQIFEGSRLLGSSPLKRNPCSPNIPNLSKSDNALPATNQPKSLTVWDPLNEKCNDLRETDYVPLLVDNDQTAHDTCIVTSSDHSLVSVKSSESCTDKNKMSHYEPDSTSDSRSGIKHKSQDFLVTNKAEVTSDKSIPLKNDKTSLKKDKSDSRVNDASHHVTSVKSSISLTDQLYLSDDDTDIEDNFKFKEDIISTKENSKAFTNLKDDITEDKALNRKLLKSPPDNNVHRVLLREDDGVGCLANATKPLRSGGQSMVRKCHSDIELILNTTFSVSDTEEDDLESRVDEDKNSLPKFNMDSQTVLAPDEISLMEVSLSEFDSDVAQARKGTPVKNIKSHQQNVYVSPLSFKNKIMPHHIVTEHQNPKFQDELKETLQATARPSKMSIDDVSKKLLSQKLKDLDQQTAHTSTSSDKTVGKNSQQFSLDGGEKLLKENQPCYVLLSRIMTFEELKRNKLVKNRYVYTESDTDERSDTADDHTEADGTSLPEGRSNVKLSSDQKEFIQKISKVKKKLDLDFVKDGHSKTPESLPFQSPILQVSDSMLSPPVKQVAGEDVLDLSKVKTEYQSSPNCSLNVSTDERKLEKIPIIKALFTDNKGNKNGEALTGCFSNSVKNQIPNTEAVRNSNTKQYLKGSKLCPEYVPVLKSKSADIEDGEIFEENLACSSKQNSFINERDELEAVIKREFKKPQKMNVKQSDLTHSSSPELTHSSHRSNSYLTDCAFSDRGRKRSRSPSPNQRSSSRPVKHPRKSSPRLSRVSSREDIYRSRQRCRDGKDVTNEIFKGWVTDSINPEKKTSYSNFSRDRSPQKRGQRSYSNRSRQLARERMAGEDTSRYFGQKKNSPTRSHERNEEKNSYRGNRKIFDRALSPKEQDKLKSSRLQSNHRGYQRRSPSNYCSNKEKTASLQRISPPKHSNDKNFCESHFKNQRSKYSEEENQKPHSSKESWKNFREVSPKREISENELTSRGKYESSIGSQFGISSSLKYIKSEVPGSQYEDESPMLDNVEEGELSE</sequence>
<feature type="compositionally biased region" description="Basic and acidic residues" evidence="2">
    <location>
        <begin position="1878"/>
        <end position="1889"/>
    </location>
</feature>
<dbReference type="Proteomes" id="UP001497497">
    <property type="component" value="Unassembled WGS sequence"/>
</dbReference>
<feature type="region of interest" description="Disordered" evidence="2">
    <location>
        <begin position="1456"/>
        <end position="1479"/>
    </location>
</feature>
<accession>A0AAV2IK99</accession>
<proteinExistence type="predicted"/>
<feature type="compositionally biased region" description="Polar residues" evidence="2">
    <location>
        <begin position="1749"/>
        <end position="1774"/>
    </location>
</feature>
<feature type="compositionally biased region" description="Basic and acidic residues" evidence="2">
    <location>
        <begin position="265"/>
        <end position="280"/>
    </location>
</feature>
<feature type="compositionally biased region" description="Basic and acidic residues" evidence="2">
    <location>
        <begin position="248"/>
        <end position="258"/>
    </location>
</feature>
<comment type="caution">
    <text evidence="3">The sequence shown here is derived from an EMBL/GenBank/DDBJ whole genome shotgun (WGS) entry which is preliminary data.</text>
</comment>
<evidence type="ECO:0000256" key="1">
    <source>
        <dbReference type="SAM" id="Coils"/>
    </source>
</evidence>
<feature type="compositionally biased region" description="Basic and acidic residues" evidence="2">
    <location>
        <begin position="1150"/>
        <end position="1161"/>
    </location>
</feature>
<feature type="compositionally biased region" description="Polar residues" evidence="2">
    <location>
        <begin position="1462"/>
        <end position="1479"/>
    </location>
</feature>
<feature type="compositionally biased region" description="Polar residues" evidence="2">
    <location>
        <begin position="536"/>
        <end position="558"/>
    </location>
</feature>
<feature type="compositionally biased region" description="Polar residues" evidence="2">
    <location>
        <begin position="903"/>
        <end position="917"/>
    </location>
</feature>
<organism evidence="3 4">
    <name type="scientific">Lymnaea stagnalis</name>
    <name type="common">Great pond snail</name>
    <name type="synonym">Helix stagnalis</name>
    <dbReference type="NCBI Taxonomy" id="6523"/>
    <lineage>
        <taxon>Eukaryota</taxon>
        <taxon>Metazoa</taxon>
        <taxon>Spiralia</taxon>
        <taxon>Lophotrochozoa</taxon>
        <taxon>Mollusca</taxon>
        <taxon>Gastropoda</taxon>
        <taxon>Heterobranchia</taxon>
        <taxon>Euthyneura</taxon>
        <taxon>Panpulmonata</taxon>
        <taxon>Hygrophila</taxon>
        <taxon>Lymnaeoidea</taxon>
        <taxon>Lymnaeidae</taxon>
        <taxon>Lymnaea</taxon>
    </lineage>
</organism>
<feature type="region of interest" description="Disordered" evidence="2">
    <location>
        <begin position="1745"/>
        <end position="1828"/>
    </location>
</feature>
<feature type="compositionally biased region" description="Basic and acidic residues" evidence="2">
    <location>
        <begin position="1195"/>
        <end position="1215"/>
    </location>
</feature>
<feature type="compositionally biased region" description="Basic and acidic residues" evidence="2">
    <location>
        <begin position="1815"/>
        <end position="1828"/>
    </location>
</feature>
<feature type="region of interest" description="Disordered" evidence="2">
    <location>
        <begin position="536"/>
        <end position="566"/>
    </location>
</feature>
<keyword evidence="1" id="KW-0175">Coiled coil</keyword>
<reference evidence="3 4" key="1">
    <citation type="submission" date="2024-04" db="EMBL/GenBank/DDBJ databases">
        <authorList>
            <consortium name="Genoscope - CEA"/>
            <person name="William W."/>
        </authorList>
    </citation>
    <scope>NUCLEOTIDE SEQUENCE [LARGE SCALE GENOMIC DNA]</scope>
</reference>
<feature type="region of interest" description="Disordered" evidence="2">
    <location>
        <begin position="1144"/>
        <end position="1176"/>
    </location>
</feature>
<feature type="region of interest" description="Disordered" evidence="2">
    <location>
        <begin position="412"/>
        <end position="435"/>
    </location>
</feature>
<feature type="compositionally biased region" description="Basic and acidic residues" evidence="2">
    <location>
        <begin position="884"/>
        <end position="894"/>
    </location>
</feature>
<feature type="compositionally biased region" description="Basic and acidic residues" evidence="2">
    <location>
        <begin position="1901"/>
        <end position="1932"/>
    </location>
</feature>
<feature type="compositionally biased region" description="Polar residues" evidence="2">
    <location>
        <begin position="771"/>
        <end position="780"/>
    </location>
</feature>
<feature type="region of interest" description="Disordered" evidence="2">
    <location>
        <begin position="1522"/>
        <end position="1554"/>
    </location>
</feature>
<feature type="region of interest" description="Disordered" evidence="2">
    <location>
        <begin position="248"/>
        <end position="308"/>
    </location>
</feature>
<feature type="region of interest" description="Disordered" evidence="2">
    <location>
        <begin position="2046"/>
        <end position="2068"/>
    </location>
</feature>
<feature type="coiled-coil region" evidence="1">
    <location>
        <begin position="109"/>
        <end position="175"/>
    </location>
</feature>
<feature type="compositionally biased region" description="Basic and acidic residues" evidence="2">
    <location>
        <begin position="1526"/>
        <end position="1538"/>
    </location>
</feature>
<feature type="region of interest" description="Disordered" evidence="2">
    <location>
        <begin position="903"/>
        <end position="922"/>
    </location>
</feature>
<evidence type="ECO:0000256" key="2">
    <source>
        <dbReference type="SAM" id="MobiDB-lite"/>
    </source>
</evidence>
<feature type="compositionally biased region" description="Basic and acidic residues" evidence="2">
    <location>
        <begin position="1969"/>
        <end position="2025"/>
    </location>
</feature>
<dbReference type="EMBL" id="CAXITT010000857">
    <property type="protein sequence ID" value="CAL1546805.1"/>
    <property type="molecule type" value="Genomic_DNA"/>
</dbReference>
<protein>
    <submittedName>
        <fullName evidence="3">Uncharacterized protein</fullName>
    </submittedName>
</protein>
<feature type="compositionally biased region" description="Low complexity" evidence="2">
    <location>
        <begin position="1789"/>
        <end position="1799"/>
    </location>
</feature>
<feature type="compositionally biased region" description="Basic and acidic residues" evidence="2">
    <location>
        <begin position="1848"/>
        <end position="1863"/>
    </location>
</feature>
<keyword evidence="4" id="KW-1185">Reference proteome</keyword>
<feature type="compositionally biased region" description="Basic and acidic residues" evidence="2">
    <location>
        <begin position="739"/>
        <end position="756"/>
    </location>
</feature>
<feature type="compositionally biased region" description="Basic and acidic residues" evidence="2">
    <location>
        <begin position="374"/>
        <end position="384"/>
    </location>
</feature>
<feature type="region of interest" description="Disordered" evidence="2">
    <location>
        <begin position="1190"/>
        <end position="1215"/>
    </location>
</feature>
<feature type="compositionally biased region" description="Basic and acidic residues" evidence="2">
    <location>
        <begin position="412"/>
        <end position="424"/>
    </location>
</feature>
<feature type="region of interest" description="Disordered" evidence="2">
    <location>
        <begin position="1070"/>
        <end position="1096"/>
    </location>
</feature>
<feature type="compositionally biased region" description="Polar residues" evidence="2">
    <location>
        <begin position="1934"/>
        <end position="1963"/>
    </location>
</feature>
<feature type="region of interest" description="Disordered" evidence="2">
    <location>
        <begin position="1848"/>
        <end position="2029"/>
    </location>
</feature>
<evidence type="ECO:0000313" key="4">
    <source>
        <dbReference type="Proteomes" id="UP001497497"/>
    </source>
</evidence>
<evidence type="ECO:0000313" key="3">
    <source>
        <dbReference type="EMBL" id="CAL1546805.1"/>
    </source>
</evidence>
<feature type="region of interest" description="Disordered" evidence="2">
    <location>
        <begin position="358"/>
        <end position="384"/>
    </location>
</feature>
<gene>
    <name evidence="3" type="ORF">GSLYS_00020182001</name>
</gene>
<feature type="compositionally biased region" description="Acidic residues" evidence="2">
    <location>
        <begin position="728"/>
        <end position="738"/>
    </location>
</feature>
<feature type="region of interest" description="Disordered" evidence="2">
    <location>
        <begin position="727"/>
        <end position="796"/>
    </location>
</feature>
<feature type="compositionally biased region" description="Polar residues" evidence="2">
    <location>
        <begin position="1076"/>
        <end position="1096"/>
    </location>
</feature>
<feature type="region of interest" description="Disordered" evidence="2">
    <location>
        <begin position="874"/>
        <end position="894"/>
    </location>
</feature>
<feature type="compositionally biased region" description="Acidic residues" evidence="2">
    <location>
        <begin position="2051"/>
        <end position="2068"/>
    </location>
</feature>